<dbReference type="OrthoDB" id="32195at2"/>
<comment type="caution">
    <text evidence="9">The sequence shown here is derived from an EMBL/GenBank/DDBJ whole genome shotgun (WGS) entry which is preliminary data.</text>
</comment>
<feature type="active site" evidence="7">
    <location>
        <position position="222"/>
    </location>
</feature>
<comment type="caution">
    <text evidence="7">Lacks conserved residue(s) required for the propagation of feature annotation.</text>
</comment>
<keyword evidence="5" id="KW-0680">Restriction system</keyword>
<dbReference type="Gene3D" id="3.40.50.150">
    <property type="entry name" value="Vaccinia Virus protein VP39"/>
    <property type="match status" value="1"/>
</dbReference>
<gene>
    <name evidence="9" type="ORF">CHX27_01135</name>
</gene>
<dbReference type="EC" id="2.1.1.37" evidence="1"/>
<dbReference type="Pfam" id="PF00145">
    <property type="entry name" value="DNA_methylase"/>
    <property type="match status" value="2"/>
</dbReference>
<dbReference type="GO" id="GO:0003677">
    <property type="term" value="F:DNA binding"/>
    <property type="evidence" value="ECO:0007669"/>
    <property type="project" value="TreeGrafter"/>
</dbReference>
<evidence type="ECO:0000313" key="9">
    <source>
        <dbReference type="EMBL" id="OYQ50003.1"/>
    </source>
</evidence>
<keyword evidence="4 7" id="KW-0949">S-adenosyl-L-methionine</keyword>
<dbReference type="Gene3D" id="3.90.120.10">
    <property type="entry name" value="DNA Methylase, subunit A, domain 2"/>
    <property type="match status" value="1"/>
</dbReference>
<accession>A0A256A8K4</accession>
<dbReference type="REBASE" id="260364">
    <property type="entry name" value="M2.FauTH167ORF1130P"/>
</dbReference>
<dbReference type="GO" id="GO:0044027">
    <property type="term" value="P:negative regulation of gene expression via chromosomal CpG island methylation"/>
    <property type="evidence" value="ECO:0007669"/>
    <property type="project" value="TreeGrafter"/>
</dbReference>
<name>A0A256A8K4_9FLAO</name>
<dbReference type="InterPro" id="IPR029063">
    <property type="entry name" value="SAM-dependent_MTases_sf"/>
</dbReference>
<dbReference type="GO" id="GO:0032259">
    <property type="term" value="P:methylation"/>
    <property type="evidence" value="ECO:0007669"/>
    <property type="project" value="UniProtKB-KW"/>
</dbReference>
<dbReference type="PROSITE" id="PS51679">
    <property type="entry name" value="SAM_MT_C5"/>
    <property type="match status" value="2"/>
</dbReference>
<proteinExistence type="inferred from homology"/>
<dbReference type="Proteomes" id="UP000216035">
    <property type="component" value="Unassembled WGS sequence"/>
</dbReference>
<dbReference type="PANTHER" id="PTHR10629:SF52">
    <property type="entry name" value="DNA (CYTOSINE-5)-METHYLTRANSFERASE 1"/>
    <property type="match status" value="1"/>
</dbReference>
<evidence type="ECO:0000256" key="4">
    <source>
        <dbReference type="ARBA" id="ARBA00022691"/>
    </source>
</evidence>
<dbReference type="PRINTS" id="PR00105">
    <property type="entry name" value="C5METTRFRASE"/>
</dbReference>
<evidence type="ECO:0000256" key="5">
    <source>
        <dbReference type="ARBA" id="ARBA00022747"/>
    </source>
</evidence>
<dbReference type="InterPro" id="IPR001525">
    <property type="entry name" value="C5_MeTfrase"/>
</dbReference>
<keyword evidence="3 7" id="KW-0808">Transferase</keyword>
<evidence type="ECO:0000256" key="8">
    <source>
        <dbReference type="RuleBase" id="RU000416"/>
    </source>
</evidence>
<dbReference type="RefSeq" id="WP_094484940.1">
    <property type="nucleotide sequence ID" value="NZ_NOXX01000085.1"/>
</dbReference>
<dbReference type="PANTHER" id="PTHR10629">
    <property type="entry name" value="CYTOSINE-SPECIFIC METHYLTRANSFERASE"/>
    <property type="match status" value="1"/>
</dbReference>
<dbReference type="EMBL" id="NOXX01000085">
    <property type="protein sequence ID" value="OYQ50003.1"/>
    <property type="molecule type" value="Genomic_DNA"/>
</dbReference>
<organism evidence="9 10">
    <name type="scientific">Flavobacterium aurantiibacter</name>
    <dbReference type="NCBI Taxonomy" id="2023067"/>
    <lineage>
        <taxon>Bacteria</taxon>
        <taxon>Pseudomonadati</taxon>
        <taxon>Bacteroidota</taxon>
        <taxon>Flavobacteriia</taxon>
        <taxon>Flavobacteriales</taxon>
        <taxon>Flavobacteriaceae</taxon>
        <taxon>Flavobacterium</taxon>
    </lineage>
</organism>
<evidence type="ECO:0000256" key="1">
    <source>
        <dbReference type="ARBA" id="ARBA00011975"/>
    </source>
</evidence>
<reference evidence="9 10" key="1">
    <citation type="submission" date="2017-07" db="EMBL/GenBank/DDBJ databases">
        <title>Flavobacterium cyanobacteriorum sp. nov., isolated from cyanobacterial aggregates in a eutrophic lake.</title>
        <authorList>
            <person name="Cai H."/>
        </authorList>
    </citation>
    <scope>NUCLEOTIDE SEQUENCE [LARGE SCALE GENOMIC DNA]</scope>
    <source>
        <strain evidence="9 10">TH167</strain>
    </source>
</reference>
<evidence type="ECO:0000256" key="2">
    <source>
        <dbReference type="ARBA" id="ARBA00022603"/>
    </source>
</evidence>
<dbReference type="PROSITE" id="PS00095">
    <property type="entry name" value="C5_MTASE_2"/>
    <property type="match status" value="1"/>
</dbReference>
<dbReference type="GO" id="GO:0003886">
    <property type="term" value="F:DNA (cytosine-5-)-methyltransferase activity"/>
    <property type="evidence" value="ECO:0007669"/>
    <property type="project" value="UniProtKB-EC"/>
</dbReference>
<evidence type="ECO:0000313" key="10">
    <source>
        <dbReference type="Proteomes" id="UP000216035"/>
    </source>
</evidence>
<evidence type="ECO:0000256" key="3">
    <source>
        <dbReference type="ARBA" id="ARBA00022679"/>
    </source>
</evidence>
<comment type="similarity">
    <text evidence="7 8">Belongs to the class I-like SAM-binding methyltransferase superfamily. C5-methyltransferase family.</text>
</comment>
<dbReference type="GO" id="GO:0009307">
    <property type="term" value="P:DNA restriction-modification system"/>
    <property type="evidence" value="ECO:0007669"/>
    <property type="project" value="UniProtKB-KW"/>
</dbReference>
<dbReference type="AlphaFoldDB" id="A0A256A8K4"/>
<evidence type="ECO:0000256" key="6">
    <source>
        <dbReference type="ARBA" id="ARBA00047422"/>
    </source>
</evidence>
<evidence type="ECO:0000256" key="7">
    <source>
        <dbReference type="PROSITE-ProRule" id="PRU01016"/>
    </source>
</evidence>
<comment type="catalytic activity">
    <reaction evidence="6">
        <text>a 2'-deoxycytidine in DNA + S-adenosyl-L-methionine = a 5-methyl-2'-deoxycytidine in DNA + S-adenosyl-L-homocysteine + H(+)</text>
        <dbReference type="Rhea" id="RHEA:13681"/>
        <dbReference type="Rhea" id="RHEA-COMP:11369"/>
        <dbReference type="Rhea" id="RHEA-COMP:11370"/>
        <dbReference type="ChEBI" id="CHEBI:15378"/>
        <dbReference type="ChEBI" id="CHEBI:57856"/>
        <dbReference type="ChEBI" id="CHEBI:59789"/>
        <dbReference type="ChEBI" id="CHEBI:85452"/>
        <dbReference type="ChEBI" id="CHEBI:85454"/>
        <dbReference type="EC" id="2.1.1.37"/>
    </reaction>
</comment>
<protein>
    <recommendedName>
        <fullName evidence="1">DNA (cytosine-5-)-methyltransferase</fullName>
        <ecNumber evidence="1">2.1.1.37</ecNumber>
    </recommendedName>
</protein>
<dbReference type="InterPro" id="IPR031303">
    <property type="entry name" value="C5_meth_CS"/>
</dbReference>
<sequence>MNTKLYNHIAPRLSDLEWEMVKHIPEGGNWQNIPDTIPSQRLEQIRRSGGRTTYYGRLEFDKPSYTITTYFNRLGNGCNLHPKQNRIISTREGARLQSFRDNFVFYGSKTSQYKQIGNAVPPLLARAIAETLKPHLKNLTFVDLFAGAGGMSEGFISENFKLIAANEIEKNYFETYKKNHSEFDNGNNLILGDITLPEIKQQIISIAFKQKKIGVVIGGPPCQGFSHAGWRNPDDKRNQLFKEFVHIVDELRPEIFVMENVPGILTMRKGEAIKEIIASFEAIGYNVNTPFKLNAEDFGVPQKRRRVVIIGSLKKDKISQPKGLFSSTNENLPKPITVKQAIGSLPELKTGEGEFEMTCNYKPFSAYEKLMSGEIDFTEFYESCLEKLPVAFG</sequence>
<dbReference type="InterPro" id="IPR050390">
    <property type="entry name" value="C5-Methyltransferase"/>
</dbReference>
<keyword evidence="10" id="KW-1185">Reference proteome</keyword>
<keyword evidence="2 7" id="KW-0489">Methyltransferase</keyword>
<dbReference type="NCBIfam" id="TIGR00675">
    <property type="entry name" value="dcm"/>
    <property type="match status" value="1"/>
</dbReference>
<dbReference type="SUPFAM" id="SSF53335">
    <property type="entry name" value="S-adenosyl-L-methionine-dependent methyltransferases"/>
    <property type="match status" value="2"/>
</dbReference>